<comment type="caution">
    <text evidence="3">The sequence shown here is derived from an EMBL/GenBank/DDBJ whole genome shotgun (WGS) entry which is preliminary data.</text>
</comment>
<proteinExistence type="inferred from homology"/>
<dbReference type="Proteomes" id="UP000218151">
    <property type="component" value="Unassembled WGS sequence"/>
</dbReference>
<dbReference type="EMBL" id="NSLI01000003">
    <property type="protein sequence ID" value="PAX08113.1"/>
    <property type="molecule type" value="Genomic_DNA"/>
</dbReference>
<organism evidence="3 4">
    <name type="scientific">Sphingomonas lenta</name>
    <dbReference type="NCBI Taxonomy" id="1141887"/>
    <lineage>
        <taxon>Bacteria</taxon>
        <taxon>Pseudomonadati</taxon>
        <taxon>Pseudomonadota</taxon>
        <taxon>Alphaproteobacteria</taxon>
        <taxon>Sphingomonadales</taxon>
        <taxon>Sphingomonadaceae</taxon>
        <taxon>Sphingomonas</taxon>
    </lineage>
</organism>
<name>A0A2A2SFY6_9SPHN</name>
<dbReference type="PANTHER" id="PTHR33755:SF9">
    <property type="entry name" value="TOXIN PARE1"/>
    <property type="match status" value="1"/>
</dbReference>
<reference evidence="4" key="1">
    <citation type="submission" date="2017-09" db="EMBL/GenBank/DDBJ databases">
        <authorList>
            <person name="Feng G."/>
            <person name="Zhu H."/>
        </authorList>
    </citation>
    <scope>NUCLEOTIDE SEQUENCE [LARGE SCALE GENOMIC DNA]</scope>
    <source>
        <strain evidence="4">1PNM-20</strain>
    </source>
</reference>
<comment type="similarity">
    <text evidence="1">Belongs to the RelE toxin family.</text>
</comment>
<dbReference type="InterPro" id="IPR035093">
    <property type="entry name" value="RelE/ParE_toxin_dom_sf"/>
</dbReference>
<accession>A0A2A2SFY6</accession>
<protein>
    <recommendedName>
        <fullName evidence="5">Plasmid stabilization protein ParE</fullName>
    </recommendedName>
</protein>
<evidence type="ECO:0000313" key="4">
    <source>
        <dbReference type="Proteomes" id="UP000218151"/>
    </source>
</evidence>
<dbReference type="Gene3D" id="3.30.2310.20">
    <property type="entry name" value="RelE-like"/>
    <property type="match status" value="1"/>
</dbReference>
<keyword evidence="4" id="KW-1185">Reference proteome</keyword>
<dbReference type="InterPro" id="IPR051803">
    <property type="entry name" value="TA_system_RelE-like_toxin"/>
</dbReference>
<gene>
    <name evidence="3" type="ORF">CKY28_11035</name>
</gene>
<evidence type="ECO:0000256" key="1">
    <source>
        <dbReference type="ARBA" id="ARBA00006226"/>
    </source>
</evidence>
<dbReference type="InterPro" id="IPR007712">
    <property type="entry name" value="RelE/ParE_toxin"/>
</dbReference>
<evidence type="ECO:0000256" key="2">
    <source>
        <dbReference type="ARBA" id="ARBA00022649"/>
    </source>
</evidence>
<dbReference type="PANTHER" id="PTHR33755">
    <property type="entry name" value="TOXIN PARE1-RELATED"/>
    <property type="match status" value="1"/>
</dbReference>
<dbReference type="OrthoDB" id="7173315at2"/>
<sequence length="118" mass="13708">MPNPKTCFGRLLRRCAKHVTKFRLSAQAARDLRRISATGRRDHGVAASERHLAGFERLFQLLREQPFAGQERPEFARRVRSLSHRPHRILYRLEGDTVLIVRILHHAQDAPRALRGEQ</sequence>
<dbReference type="RefSeq" id="WP_095998355.1">
    <property type="nucleotide sequence ID" value="NZ_NSLI01000003.1"/>
</dbReference>
<evidence type="ECO:0008006" key="5">
    <source>
        <dbReference type="Google" id="ProtNLM"/>
    </source>
</evidence>
<evidence type="ECO:0000313" key="3">
    <source>
        <dbReference type="EMBL" id="PAX08113.1"/>
    </source>
</evidence>
<keyword evidence="2" id="KW-1277">Toxin-antitoxin system</keyword>
<dbReference type="Pfam" id="PF05016">
    <property type="entry name" value="ParE_toxin"/>
    <property type="match status" value="1"/>
</dbReference>
<dbReference type="AlphaFoldDB" id="A0A2A2SFY6"/>